<dbReference type="Proteomes" id="UP000267821">
    <property type="component" value="Unassembled WGS sequence"/>
</dbReference>
<dbReference type="EMBL" id="ML121529">
    <property type="protein sequence ID" value="RPB28639.1"/>
    <property type="molecule type" value="Genomic_DNA"/>
</dbReference>
<dbReference type="PANTHER" id="PTHR12428:SF65">
    <property type="entry name" value="CYTOCHROME C OXIDASE ASSEMBLY PROTEIN COX18, MITOCHONDRIAL"/>
    <property type="match status" value="1"/>
</dbReference>
<dbReference type="OrthoDB" id="2148490at2759"/>
<evidence type="ECO:0000256" key="2">
    <source>
        <dbReference type="ARBA" id="ARBA00009877"/>
    </source>
</evidence>
<dbReference type="FunCoup" id="A0A3N4M407">
    <property type="interactions" value="60"/>
</dbReference>
<name>A0A3N4M407_9PEZI</name>
<feature type="non-terminal residue" evidence="9">
    <location>
        <position position="256"/>
    </location>
</feature>
<evidence type="ECO:0000256" key="5">
    <source>
        <dbReference type="ARBA" id="ARBA00023136"/>
    </source>
</evidence>
<keyword evidence="5 7" id="KW-0472">Membrane</keyword>
<reference evidence="9 10" key="1">
    <citation type="journal article" date="2018" name="Nat. Ecol. Evol.">
        <title>Pezizomycetes genomes reveal the molecular basis of ectomycorrhizal truffle lifestyle.</title>
        <authorList>
            <person name="Murat C."/>
            <person name="Payen T."/>
            <person name="Noel B."/>
            <person name="Kuo A."/>
            <person name="Morin E."/>
            <person name="Chen J."/>
            <person name="Kohler A."/>
            <person name="Krizsan K."/>
            <person name="Balestrini R."/>
            <person name="Da Silva C."/>
            <person name="Montanini B."/>
            <person name="Hainaut M."/>
            <person name="Levati E."/>
            <person name="Barry K.W."/>
            <person name="Belfiori B."/>
            <person name="Cichocki N."/>
            <person name="Clum A."/>
            <person name="Dockter R.B."/>
            <person name="Fauchery L."/>
            <person name="Guy J."/>
            <person name="Iotti M."/>
            <person name="Le Tacon F."/>
            <person name="Lindquist E.A."/>
            <person name="Lipzen A."/>
            <person name="Malagnac F."/>
            <person name="Mello A."/>
            <person name="Molinier V."/>
            <person name="Miyauchi S."/>
            <person name="Poulain J."/>
            <person name="Riccioni C."/>
            <person name="Rubini A."/>
            <person name="Sitrit Y."/>
            <person name="Splivallo R."/>
            <person name="Traeger S."/>
            <person name="Wang M."/>
            <person name="Zifcakova L."/>
            <person name="Wipf D."/>
            <person name="Zambonelli A."/>
            <person name="Paolocci F."/>
            <person name="Nowrousian M."/>
            <person name="Ottonello S."/>
            <person name="Baldrian P."/>
            <person name="Spatafora J.W."/>
            <person name="Henrissat B."/>
            <person name="Nagy L.G."/>
            <person name="Aury J.M."/>
            <person name="Wincker P."/>
            <person name="Grigoriev I.V."/>
            <person name="Bonfante P."/>
            <person name="Martin F.M."/>
        </authorList>
    </citation>
    <scope>NUCLEOTIDE SEQUENCE [LARGE SCALE GENOMIC DNA]</scope>
    <source>
        <strain evidence="9 10">ATCC MYA-4762</strain>
    </source>
</reference>
<dbReference type="CDD" id="cd20069">
    <property type="entry name" value="5TM_Oxa1-like"/>
    <property type="match status" value="1"/>
</dbReference>
<dbReference type="AlphaFoldDB" id="A0A3N4M407"/>
<feature type="transmembrane region" description="Helical" evidence="7">
    <location>
        <begin position="20"/>
        <end position="42"/>
    </location>
</feature>
<accession>A0A3N4M407</accession>
<dbReference type="GO" id="GO:0032977">
    <property type="term" value="F:membrane insertase activity"/>
    <property type="evidence" value="ECO:0007669"/>
    <property type="project" value="InterPro"/>
</dbReference>
<evidence type="ECO:0000256" key="6">
    <source>
        <dbReference type="RuleBase" id="RU003945"/>
    </source>
</evidence>
<evidence type="ECO:0000313" key="10">
    <source>
        <dbReference type="Proteomes" id="UP000267821"/>
    </source>
</evidence>
<evidence type="ECO:0000256" key="4">
    <source>
        <dbReference type="ARBA" id="ARBA00022989"/>
    </source>
</evidence>
<evidence type="ECO:0000256" key="1">
    <source>
        <dbReference type="ARBA" id="ARBA00004141"/>
    </source>
</evidence>
<organism evidence="9 10">
    <name type="scientific">Terfezia boudieri ATCC MYA-4762</name>
    <dbReference type="NCBI Taxonomy" id="1051890"/>
    <lineage>
        <taxon>Eukaryota</taxon>
        <taxon>Fungi</taxon>
        <taxon>Dikarya</taxon>
        <taxon>Ascomycota</taxon>
        <taxon>Pezizomycotina</taxon>
        <taxon>Pezizomycetes</taxon>
        <taxon>Pezizales</taxon>
        <taxon>Pezizaceae</taxon>
        <taxon>Terfezia</taxon>
    </lineage>
</organism>
<evidence type="ECO:0000259" key="8">
    <source>
        <dbReference type="Pfam" id="PF02096"/>
    </source>
</evidence>
<dbReference type="STRING" id="1051890.A0A3N4M407"/>
<dbReference type="InParanoid" id="A0A3N4M407"/>
<dbReference type="InterPro" id="IPR001708">
    <property type="entry name" value="YidC/ALB3/OXA1/COX18"/>
</dbReference>
<evidence type="ECO:0000256" key="7">
    <source>
        <dbReference type="SAM" id="Phobius"/>
    </source>
</evidence>
<keyword evidence="10" id="KW-1185">Reference proteome</keyword>
<gene>
    <name evidence="9" type="ORF">L211DRAFT_773205</name>
</gene>
<keyword evidence="3 6" id="KW-0812">Transmembrane</keyword>
<dbReference type="InterPro" id="IPR028055">
    <property type="entry name" value="YidC/Oxa/ALB_C"/>
</dbReference>
<dbReference type="GO" id="GO:0032979">
    <property type="term" value="P:protein insertion into mitochondrial inner membrane from matrix"/>
    <property type="evidence" value="ECO:0007669"/>
    <property type="project" value="TreeGrafter"/>
</dbReference>
<dbReference type="GO" id="GO:0033617">
    <property type="term" value="P:mitochondrial respiratory chain complex IV assembly"/>
    <property type="evidence" value="ECO:0007669"/>
    <property type="project" value="TreeGrafter"/>
</dbReference>
<keyword evidence="4 7" id="KW-1133">Transmembrane helix</keyword>
<feature type="non-terminal residue" evidence="9">
    <location>
        <position position="1"/>
    </location>
</feature>
<feature type="transmembrane region" description="Helical" evidence="7">
    <location>
        <begin position="208"/>
        <end position="229"/>
    </location>
</feature>
<dbReference type="Pfam" id="PF02096">
    <property type="entry name" value="60KD_IMP"/>
    <property type="match status" value="1"/>
</dbReference>
<evidence type="ECO:0000313" key="9">
    <source>
        <dbReference type="EMBL" id="RPB28639.1"/>
    </source>
</evidence>
<proteinExistence type="inferred from homology"/>
<dbReference type="PANTHER" id="PTHR12428">
    <property type="entry name" value="OXA1"/>
    <property type="match status" value="1"/>
</dbReference>
<sequence>LTTISTVAAPLTTTGLAPWYLLLPLSALVLRTTTTLPLTLYARRICISLITLRPLLSAWGRVIGTGVAKSKTDTPLTPFEWERQTREKAKLKEKELQKKFGCESWKGYLPMVQVPIWVIASLTLRGMTTEPSSVTAARYLQSLLDSIPLEPTFSQGGALWFPDLLAPDPLYLLPIMLSLSMFANIEFQALQYPPTTNRGRMIKNILRAFALGVIPVTIQTPVALTLYWLSSSLYSLVQNIVLHFAYPMPKAVTPCK</sequence>
<dbReference type="GO" id="GO:0005743">
    <property type="term" value="C:mitochondrial inner membrane"/>
    <property type="evidence" value="ECO:0007669"/>
    <property type="project" value="TreeGrafter"/>
</dbReference>
<protein>
    <recommendedName>
        <fullName evidence="8">Membrane insertase YidC/Oxa/ALB C-terminal domain-containing protein</fullName>
    </recommendedName>
</protein>
<evidence type="ECO:0000256" key="3">
    <source>
        <dbReference type="ARBA" id="ARBA00022692"/>
    </source>
</evidence>
<comment type="subcellular location">
    <subcellularLocation>
        <location evidence="1 6">Membrane</location>
        <topology evidence="1 6">Multi-pass membrane protein</topology>
    </subcellularLocation>
</comment>
<feature type="domain" description="Membrane insertase YidC/Oxa/ALB C-terminal" evidence="8">
    <location>
        <begin position="85"/>
        <end position="242"/>
    </location>
</feature>
<comment type="similarity">
    <text evidence="2 6">Belongs to the OXA1/ALB3/YidC family.</text>
</comment>